<name>A0A518CHP0_9PLAN</name>
<dbReference type="NCBIfam" id="TIGR01145">
    <property type="entry name" value="ATP_synt_delta"/>
    <property type="match status" value="1"/>
</dbReference>
<comment type="similarity">
    <text evidence="7">Belongs to the ATPase delta chain family.</text>
</comment>
<evidence type="ECO:0000256" key="1">
    <source>
        <dbReference type="ARBA" id="ARBA00004370"/>
    </source>
</evidence>
<organism evidence="8 9">
    <name type="scientific">Polystyrenella longa</name>
    <dbReference type="NCBI Taxonomy" id="2528007"/>
    <lineage>
        <taxon>Bacteria</taxon>
        <taxon>Pseudomonadati</taxon>
        <taxon>Planctomycetota</taxon>
        <taxon>Planctomycetia</taxon>
        <taxon>Planctomycetales</taxon>
        <taxon>Planctomycetaceae</taxon>
        <taxon>Polystyrenella</taxon>
    </lineage>
</organism>
<keyword evidence="5 7" id="KW-0472">Membrane</keyword>
<dbReference type="SUPFAM" id="SSF47928">
    <property type="entry name" value="N-terminal domain of the delta subunit of the F1F0-ATP synthase"/>
    <property type="match status" value="1"/>
</dbReference>
<keyword evidence="9" id="KW-1185">Reference proteome</keyword>
<evidence type="ECO:0000256" key="4">
    <source>
        <dbReference type="ARBA" id="ARBA00023065"/>
    </source>
</evidence>
<protein>
    <recommendedName>
        <fullName evidence="7">ATP synthase subunit delta</fullName>
    </recommendedName>
    <alternativeName>
        <fullName evidence="7">ATP synthase F(1) sector subunit delta</fullName>
    </alternativeName>
    <alternativeName>
        <fullName evidence="7">F-type ATPase subunit delta</fullName>
        <shortName evidence="7">F-ATPase subunit delta</shortName>
    </alternativeName>
</protein>
<proteinExistence type="inferred from homology"/>
<dbReference type="EMBL" id="CP036281">
    <property type="protein sequence ID" value="QDU78743.1"/>
    <property type="molecule type" value="Genomic_DNA"/>
</dbReference>
<dbReference type="OrthoDB" id="9802471at2"/>
<dbReference type="RefSeq" id="WP_144992737.1">
    <property type="nucleotide sequence ID" value="NZ_CP036281.1"/>
</dbReference>
<keyword evidence="2 7" id="KW-0813">Transport</keyword>
<evidence type="ECO:0000256" key="2">
    <source>
        <dbReference type="ARBA" id="ARBA00022448"/>
    </source>
</evidence>
<keyword evidence="7" id="KW-0139">CF(1)</keyword>
<sequence>MASQKSLKTKQQSVLADPSAQAIARVYAEAFLGAAAGNIDEAMAEYESFLTEVLDKDARFEKLLTTQALSREEKSGLIDRMLGQHGSSTFGKFLKVLAQKNRVELFRGIYAETVELNNQRQGKKRVFITTARPLNNSQLTYLSEKLSAVLPFQPVLETDINKDLIGGLTIRVGNTVYDGSLRTRLKKLRGQLRERGLHEIQSGRDRFCNTEGN</sequence>
<evidence type="ECO:0000256" key="7">
    <source>
        <dbReference type="HAMAP-Rule" id="MF_01416"/>
    </source>
</evidence>
<evidence type="ECO:0000256" key="3">
    <source>
        <dbReference type="ARBA" id="ARBA00022781"/>
    </source>
</evidence>
<dbReference type="PANTHER" id="PTHR11910">
    <property type="entry name" value="ATP SYNTHASE DELTA CHAIN"/>
    <property type="match status" value="1"/>
</dbReference>
<evidence type="ECO:0000313" key="9">
    <source>
        <dbReference type="Proteomes" id="UP000317178"/>
    </source>
</evidence>
<dbReference type="Pfam" id="PF00213">
    <property type="entry name" value="OSCP"/>
    <property type="match status" value="1"/>
</dbReference>
<keyword evidence="6 7" id="KW-0066">ATP synthesis</keyword>
<dbReference type="HAMAP" id="MF_01416">
    <property type="entry name" value="ATP_synth_delta_bact"/>
    <property type="match status" value="1"/>
</dbReference>
<dbReference type="Gene3D" id="1.10.520.20">
    <property type="entry name" value="N-terminal domain of the delta subunit of the F1F0-ATP synthase"/>
    <property type="match status" value="1"/>
</dbReference>
<dbReference type="KEGG" id="plon:Pla110_04470"/>
<keyword evidence="7" id="KW-1003">Cell membrane</keyword>
<dbReference type="Proteomes" id="UP000317178">
    <property type="component" value="Chromosome"/>
</dbReference>
<dbReference type="PRINTS" id="PR00125">
    <property type="entry name" value="ATPASEDELTA"/>
</dbReference>
<comment type="function">
    <text evidence="7">This protein is part of the stalk that links CF(0) to CF(1). It either transmits conformational changes from CF(0) to CF(1) or is implicated in proton conduction.</text>
</comment>
<dbReference type="InterPro" id="IPR026015">
    <property type="entry name" value="ATP_synth_OSCP/delta_N_sf"/>
</dbReference>
<accession>A0A518CHP0</accession>
<keyword evidence="3 7" id="KW-0375">Hydrogen ion transport</keyword>
<dbReference type="GO" id="GO:0045259">
    <property type="term" value="C:proton-transporting ATP synthase complex"/>
    <property type="evidence" value="ECO:0007669"/>
    <property type="project" value="UniProtKB-KW"/>
</dbReference>
<comment type="function">
    <text evidence="7">F(1)F(0) ATP synthase produces ATP from ADP in the presence of a proton or sodium gradient. F-type ATPases consist of two structural domains, F(1) containing the extramembraneous catalytic core and F(0) containing the membrane proton channel, linked together by a central stalk and a peripheral stalk. During catalysis, ATP synthesis in the catalytic domain of F(1) is coupled via a rotary mechanism of the central stalk subunits to proton translocation.</text>
</comment>
<evidence type="ECO:0000313" key="8">
    <source>
        <dbReference type="EMBL" id="QDU78743.1"/>
    </source>
</evidence>
<keyword evidence="4 7" id="KW-0406">Ion transport</keyword>
<dbReference type="GO" id="GO:0005886">
    <property type="term" value="C:plasma membrane"/>
    <property type="evidence" value="ECO:0007669"/>
    <property type="project" value="UniProtKB-SubCell"/>
</dbReference>
<dbReference type="InterPro" id="IPR000711">
    <property type="entry name" value="ATPase_OSCP/dsu"/>
</dbReference>
<evidence type="ECO:0000256" key="6">
    <source>
        <dbReference type="ARBA" id="ARBA00023310"/>
    </source>
</evidence>
<evidence type="ECO:0000256" key="5">
    <source>
        <dbReference type="ARBA" id="ARBA00023136"/>
    </source>
</evidence>
<gene>
    <name evidence="7 8" type="primary">atpH</name>
    <name evidence="8" type="ORF">Pla110_04470</name>
</gene>
<dbReference type="GO" id="GO:0046933">
    <property type="term" value="F:proton-transporting ATP synthase activity, rotational mechanism"/>
    <property type="evidence" value="ECO:0007669"/>
    <property type="project" value="UniProtKB-UniRule"/>
</dbReference>
<dbReference type="AlphaFoldDB" id="A0A518CHP0"/>
<comment type="subcellular location">
    <subcellularLocation>
        <location evidence="7">Cell membrane</location>
        <topology evidence="7">Peripheral membrane protein</topology>
    </subcellularLocation>
    <subcellularLocation>
        <location evidence="1">Membrane</location>
    </subcellularLocation>
</comment>
<reference evidence="8 9" key="1">
    <citation type="submission" date="2019-02" db="EMBL/GenBank/DDBJ databases">
        <title>Deep-cultivation of Planctomycetes and their phenomic and genomic characterization uncovers novel biology.</title>
        <authorList>
            <person name="Wiegand S."/>
            <person name="Jogler M."/>
            <person name="Boedeker C."/>
            <person name="Pinto D."/>
            <person name="Vollmers J."/>
            <person name="Rivas-Marin E."/>
            <person name="Kohn T."/>
            <person name="Peeters S.H."/>
            <person name="Heuer A."/>
            <person name="Rast P."/>
            <person name="Oberbeckmann S."/>
            <person name="Bunk B."/>
            <person name="Jeske O."/>
            <person name="Meyerdierks A."/>
            <person name="Storesund J.E."/>
            <person name="Kallscheuer N."/>
            <person name="Luecker S."/>
            <person name="Lage O.M."/>
            <person name="Pohl T."/>
            <person name="Merkel B.J."/>
            <person name="Hornburger P."/>
            <person name="Mueller R.-W."/>
            <person name="Bruemmer F."/>
            <person name="Labrenz M."/>
            <person name="Spormann A.M."/>
            <person name="Op den Camp H."/>
            <person name="Overmann J."/>
            <person name="Amann R."/>
            <person name="Jetten M.S.M."/>
            <person name="Mascher T."/>
            <person name="Medema M.H."/>
            <person name="Devos D.P."/>
            <person name="Kaster A.-K."/>
            <person name="Ovreas L."/>
            <person name="Rohde M."/>
            <person name="Galperin M.Y."/>
            <person name="Jogler C."/>
        </authorList>
    </citation>
    <scope>NUCLEOTIDE SEQUENCE [LARGE SCALE GENOMIC DNA]</scope>
    <source>
        <strain evidence="8 9">Pla110</strain>
    </source>
</reference>